<proteinExistence type="predicted"/>
<dbReference type="InterPro" id="IPR006530">
    <property type="entry name" value="YD"/>
</dbReference>
<organism evidence="6 7">
    <name type="scientific">Calycomorphotria hydatis</name>
    <dbReference type="NCBI Taxonomy" id="2528027"/>
    <lineage>
        <taxon>Bacteria</taxon>
        <taxon>Pseudomonadati</taxon>
        <taxon>Planctomycetota</taxon>
        <taxon>Planctomycetia</taxon>
        <taxon>Planctomycetales</taxon>
        <taxon>Planctomycetaceae</taxon>
        <taxon>Calycomorphotria</taxon>
    </lineage>
</organism>
<dbReference type="GO" id="GO:0016787">
    <property type="term" value="F:hydrolase activity"/>
    <property type="evidence" value="ECO:0007669"/>
    <property type="project" value="UniProtKB-KW"/>
</dbReference>
<evidence type="ECO:0000256" key="4">
    <source>
        <dbReference type="SAM" id="SignalP"/>
    </source>
</evidence>
<keyword evidence="4" id="KW-0732">Signal</keyword>
<sequence length="2404" mass="270226" precursor="true">MSKRTCSHSFRFVVIYYIVLAPMLVSQQAFAQTEAIRSDTTYHELQLDDPLTRVIHRYTVPRVESAVVPFSGKLVVRSTDISISAGNAVCEFQRVFDPELSGEAALRGWRTNWDRYAARFGNMATLDTEDLTVQLTWDSDRLAYQSTSGDLLTFNDDGAIHETPGGAVATFDGAGQLAKVEYPDGSQFEVTRGPGGRIRQVTGPFRSWIEFAYSDTGRLLEVRGSDGSNVRFFYKDDDKRQEITSTSVTEYVYGEAGTLQRIIDPASPDSYFEYDEQGRVTRSGRDDGSFVTYQYEKQPFRFIESYSDSRHTISNLEDGRLKVVNSGPQGETSTAEFNAAGDLVLLVNEDGSRTAISYDELQRPLTVDIDGSVHRLEYTDTRRDPSIIIDDEENRFEFTYDVHQHLVKFNHNGTNLLRAVWTSDSQLRSLKAWDAPSRVFSYDSNGRPTRIQQGDGANVELYYDGHGRISEILDVLGHSRQYRYDDQNRVTEYIDKAGYRTSLTYASGRRPVGVTQPDGRKLQIAYDNVGRIARVSTDSDVVLECEYDERGNLIRQVDEFETQLKYDDVGNLIHSETPLGAWAFEYDEKGRRVSELGPEGSRQSYEFDDENHRLDVTDGLGRKTHYEFGDRDRLVAIRDAEGRESRLIYDKSGRLTEVVTPGDRTASIEYDEFGRLLSLQRNGIPVVARKYAGSRLMNVSGPSGILAEFHYDEQERQTTVNYANGEWLVFGYDAVGRVTSVRNAFGRTWQTRYTPNGERESVQGPDSSVCRYSYNFEGRLTEIRNGRGVSRTFAHDWQGRLLSECDGLGRTTNATWNDVGLLGTVELPDGSKQAMLYDGLGRCRSVRCTDGTELKYEYDAADNLTSEAVSDSIAHYKYDQLDRLIEATYEPSQQTVRSTYDELGRRSSLEIVGIGTIHYEYDDRDQLASAIDIHGRRTVFQYDEAGRLKRELFPNGVSVSRTYDERGRTSQLVANDAAAFPLIGRRFAYDLAGNLVREVRMTGDQFSMDYDEQNRLTGWHLGIRRTGATYDTVGNLIPDTGAEYDAADQLVYFGDEFFQYNDQGAMVERSRGQSTTTYVYDDRGCMTAVHRDGKLVAEYGYDAAGRRIWKKIDDAVTHFVYHGNQLLMETDTVGEMTRLWTPGPQANRPCMLTMADDTQYPIFDQAGSIVGLSNNNGVIEAQITYTPFGEIDSAEVLLSSGPGFGGGYYDQETGLVLFGLRYYDPHLGRFLTPDPVFGRLANPATLHRYQYALNNPLKYKDPTGTFAAELADKFSNVMGELGRSAGYRLGYGAGWLASSPARAWNWVTGDEKANERLNEGIDAFGSDVTGVALDTIAATASDFLTSSLDLGTGSGEASVDYEQGNYGRAILNVAGDAISVITPMLSRWNPFRSRPKELYAAYDNVDSILGAGWKGRTVSGNRRPGRLLGLTEGQVYAGVYPRDNKLGGLINGRPPKPGDVPFVFVDEAAAVFERHEVDGIFSFYKWVAHQHKGGFGDIRLDQWYRSASGEVVVTKATLLDGMHQGRQILGKLPDGGGFFNRIGPWYRLYGRRYALDPFLTGAVAVIALEGGEALRRIFPNYKEWLRFSPISDLQGLADDIDTWQKRIEELMDKLRQPNAVIPPELLPPGGLRPGTESDYVRRLNNLLSVLRDAIIEAVDEEEQSVGGDLDRARQLVEAGTRLERQLKEMADQLFKQRNELENRIRQLSVLEEKFKDLDDQRGDVRDLLKLLGFEVLKVDPDNKSRRRIWQILYPAAEVYAIQVCSLAGVYDSKEKAEQARRSATKMIRALAIDIKHANEATGAVDDLGGERMRNIAEQLKTAFQSYQDSLSHLEEYEDTLHQLENEYRQFTKIKQIGERWVKHFHKLNVDGKVGELLQGDRSNDATTVREEAKTLVTRFPLAAEYFRRSTEGNGQLDAKIDSARDVDRRLEKLSGRNRNDYRREQNSLQKDVTKLLNEVEGSLFQANAGFFLGDEETPELDALELVARRNVLKAMQRMLDCYNDIRWKEKKRERIGGGVGLTQEEEDELVVERETIHTFTRTIPKALEQISLPEAELSVPREGVTIVEESPNTTANPAEELALETERQSPHTRPLVGPDTKPDLREAPMTIPTRPGSRPRVPETPNDANASVQVPNVIGMKAEQVQKELRALGLRPDFKLGDPSPNAANQYKAYRQEPLPNTLVKKEALVAVTIFNRVADGIQVPNLIGMDAEQVQKRLQAVGLQLDVKVGHASPSVANQFKVYQQNPSPNTLVKKDSEVTVTLFDRAAADLKRPDTPARPKSSTPLAIPPRPQQEYVNLAGTWVANKADAAEWLRRNPGNRRDGWYSTHIVITQSGANTSSRFYKHNGGSYSEKGTLKEQVPENGRVFKDHSYIRLSPDGETMIFDITNGDNSKGIMRYNRRK</sequence>
<dbReference type="InterPro" id="IPR022385">
    <property type="entry name" value="Rhs_assc_core"/>
</dbReference>
<name>A0A517T8N3_9PLAN</name>
<feature type="signal peptide" evidence="4">
    <location>
        <begin position="1"/>
        <end position="31"/>
    </location>
</feature>
<dbReference type="InterPro" id="IPR005543">
    <property type="entry name" value="PASTA_dom"/>
</dbReference>
<dbReference type="EC" id="3.1.-.-" evidence="6"/>
<accession>A0A517T8N3</accession>
<evidence type="ECO:0000256" key="3">
    <source>
        <dbReference type="SAM" id="MobiDB-lite"/>
    </source>
</evidence>
<dbReference type="Pfam" id="PF25023">
    <property type="entry name" value="TEN_YD-shell"/>
    <property type="match status" value="3"/>
</dbReference>
<keyword evidence="6" id="KW-0378">Hydrolase</keyword>
<keyword evidence="2" id="KW-0175">Coiled coil</keyword>
<evidence type="ECO:0000259" key="5">
    <source>
        <dbReference type="PROSITE" id="PS51178"/>
    </source>
</evidence>
<feature type="coiled-coil region" evidence="2">
    <location>
        <begin position="1826"/>
        <end position="1853"/>
    </location>
</feature>
<evidence type="ECO:0000313" key="7">
    <source>
        <dbReference type="Proteomes" id="UP000319976"/>
    </source>
</evidence>
<dbReference type="EMBL" id="CP036316">
    <property type="protein sequence ID" value="QDT64723.1"/>
    <property type="molecule type" value="Genomic_DNA"/>
</dbReference>
<dbReference type="Proteomes" id="UP000319976">
    <property type="component" value="Chromosome"/>
</dbReference>
<dbReference type="PROSITE" id="PS51178">
    <property type="entry name" value="PASTA"/>
    <property type="match status" value="2"/>
</dbReference>
<dbReference type="Pfam" id="PF05593">
    <property type="entry name" value="RHS_repeat"/>
    <property type="match status" value="2"/>
</dbReference>
<dbReference type="Gene3D" id="2.180.10.10">
    <property type="entry name" value="RHS repeat-associated core"/>
    <property type="match status" value="3"/>
</dbReference>
<keyword evidence="1" id="KW-0677">Repeat</keyword>
<dbReference type="SMART" id="SM00740">
    <property type="entry name" value="PASTA"/>
    <property type="match status" value="2"/>
</dbReference>
<dbReference type="Pfam" id="PF03793">
    <property type="entry name" value="PASTA"/>
    <property type="match status" value="2"/>
</dbReference>
<protein>
    <submittedName>
        <fullName evidence="6">tRNA nuclease WapA</fullName>
        <ecNumber evidence="6">3.1.-.-</ecNumber>
    </submittedName>
</protein>
<dbReference type="InterPro" id="IPR031325">
    <property type="entry name" value="RHS_repeat"/>
</dbReference>
<evidence type="ECO:0000313" key="6">
    <source>
        <dbReference type="EMBL" id="QDT64723.1"/>
    </source>
</evidence>
<dbReference type="InterPro" id="IPR050708">
    <property type="entry name" value="T6SS_VgrG/RHS"/>
</dbReference>
<dbReference type="CDD" id="cd06577">
    <property type="entry name" value="PASTA_pknB"/>
    <property type="match status" value="2"/>
</dbReference>
<feature type="region of interest" description="Disordered" evidence="3">
    <location>
        <begin position="2069"/>
        <end position="2130"/>
    </location>
</feature>
<dbReference type="NCBIfam" id="TIGR03696">
    <property type="entry name" value="Rhs_assc_core"/>
    <property type="match status" value="1"/>
</dbReference>
<feature type="coiled-coil region" evidence="2">
    <location>
        <begin position="1672"/>
        <end position="1720"/>
    </location>
</feature>
<dbReference type="KEGG" id="chya:V22_19640"/>
<feature type="domain" description="PASTA" evidence="5">
    <location>
        <begin position="2198"/>
        <end position="2266"/>
    </location>
</feature>
<dbReference type="NCBIfam" id="TIGR01643">
    <property type="entry name" value="YD_repeat_2x"/>
    <property type="match status" value="8"/>
</dbReference>
<gene>
    <name evidence="6" type="primary">wapA</name>
    <name evidence="6" type="ORF">V22_19640</name>
</gene>
<dbReference type="Gene3D" id="3.30.10.20">
    <property type="match status" value="2"/>
</dbReference>
<reference evidence="6 7" key="1">
    <citation type="submission" date="2019-02" db="EMBL/GenBank/DDBJ databases">
        <title>Deep-cultivation of Planctomycetes and their phenomic and genomic characterization uncovers novel biology.</title>
        <authorList>
            <person name="Wiegand S."/>
            <person name="Jogler M."/>
            <person name="Boedeker C."/>
            <person name="Pinto D."/>
            <person name="Vollmers J."/>
            <person name="Rivas-Marin E."/>
            <person name="Kohn T."/>
            <person name="Peeters S.H."/>
            <person name="Heuer A."/>
            <person name="Rast P."/>
            <person name="Oberbeckmann S."/>
            <person name="Bunk B."/>
            <person name="Jeske O."/>
            <person name="Meyerdierks A."/>
            <person name="Storesund J.E."/>
            <person name="Kallscheuer N."/>
            <person name="Luecker S."/>
            <person name="Lage O.M."/>
            <person name="Pohl T."/>
            <person name="Merkel B.J."/>
            <person name="Hornburger P."/>
            <person name="Mueller R.-W."/>
            <person name="Bruemmer F."/>
            <person name="Labrenz M."/>
            <person name="Spormann A.M."/>
            <person name="Op den Camp H."/>
            <person name="Overmann J."/>
            <person name="Amann R."/>
            <person name="Jetten M.S.M."/>
            <person name="Mascher T."/>
            <person name="Medema M.H."/>
            <person name="Devos D.P."/>
            <person name="Kaster A.-K."/>
            <person name="Ovreas L."/>
            <person name="Rohde M."/>
            <person name="Galperin M.Y."/>
            <person name="Jogler C."/>
        </authorList>
    </citation>
    <scope>NUCLEOTIDE SEQUENCE [LARGE SCALE GENOMIC DNA]</scope>
    <source>
        <strain evidence="6 7">V22</strain>
    </source>
</reference>
<feature type="chain" id="PRO_5022182138" evidence="4">
    <location>
        <begin position="32"/>
        <end position="2404"/>
    </location>
</feature>
<dbReference type="PANTHER" id="PTHR32305">
    <property type="match status" value="1"/>
</dbReference>
<keyword evidence="7" id="KW-1185">Reference proteome</keyword>
<evidence type="ECO:0000256" key="1">
    <source>
        <dbReference type="ARBA" id="ARBA00022737"/>
    </source>
</evidence>
<dbReference type="PANTHER" id="PTHR32305:SF15">
    <property type="entry name" value="PROTEIN RHSA-RELATED"/>
    <property type="match status" value="1"/>
</dbReference>
<evidence type="ECO:0000256" key="2">
    <source>
        <dbReference type="SAM" id="Coils"/>
    </source>
</evidence>
<dbReference type="InterPro" id="IPR056823">
    <property type="entry name" value="TEN-like_YD-shell"/>
</dbReference>
<feature type="domain" description="PASTA" evidence="5">
    <location>
        <begin position="2128"/>
        <end position="2196"/>
    </location>
</feature>